<dbReference type="PANTHER" id="PTHR35385:SF2">
    <property type="entry name" value="PROTEIN B, PUTATIVE-RELATED"/>
    <property type="match status" value="1"/>
</dbReference>
<keyword evidence="4" id="KW-1185">Reference proteome</keyword>
<feature type="region of interest" description="Disordered" evidence="1">
    <location>
        <begin position="88"/>
        <end position="109"/>
    </location>
</feature>
<organism evidence="3 4">
    <name type="scientific">Helicostylum pulchrum</name>
    <dbReference type="NCBI Taxonomy" id="562976"/>
    <lineage>
        <taxon>Eukaryota</taxon>
        <taxon>Fungi</taxon>
        <taxon>Fungi incertae sedis</taxon>
        <taxon>Mucoromycota</taxon>
        <taxon>Mucoromycotina</taxon>
        <taxon>Mucoromycetes</taxon>
        <taxon>Mucorales</taxon>
        <taxon>Mucorineae</taxon>
        <taxon>Mucoraceae</taxon>
        <taxon>Helicostylum</taxon>
    </lineage>
</organism>
<dbReference type="InterPro" id="IPR018289">
    <property type="entry name" value="MULE_transposase_dom"/>
</dbReference>
<comment type="caution">
    <text evidence="3">The sequence shown here is derived from an EMBL/GenBank/DDBJ whole genome shotgun (WGS) entry which is preliminary data.</text>
</comment>
<evidence type="ECO:0000313" key="3">
    <source>
        <dbReference type="EMBL" id="GAA5800838.1"/>
    </source>
</evidence>
<feature type="region of interest" description="Disordered" evidence="1">
    <location>
        <begin position="45"/>
        <end position="67"/>
    </location>
</feature>
<evidence type="ECO:0000313" key="4">
    <source>
        <dbReference type="Proteomes" id="UP001476247"/>
    </source>
</evidence>
<gene>
    <name evidence="3" type="ORF">HPULCUR_006277</name>
</gene>
<proteinExistence type="predicted"/>
<dbReference type="Proteomes" id="UP001476247">
    <property type="component" value="Unassembled WGS sequence"/>
</dbReference>
<reference evidence="3 4" key="1">
    <citation type="submission" date="2024-04" db="EMBL/GenBank/DDBJ databases">
        <title>genome sequences of Mucor flavus KT1a and Helicostylum pulchrum KT1b strains isolation_sourced from the surface of a dry-aged beef.</title>
        <authorList>
            <person name="Toyotome T."/>
            <person name="Hosono M."/>
            <person name="Torimaru M."/>
            <person name="Fukuda K."/>
            <person name="Mikami N."/>
        </authorList>
    </citation>
    <scope>NUCLEOTIDE SEQUENCE [LARGE SCALE GENOMIC DNA]</scope>
    <source>
        <strain evidence="3 4">KT1b</strain>
    </source>
</reference>
<evidence type="ECO:0000259" key="2">
    <source>
        <dbReference type="Pfam" id="PF10551"/>
    </source>
</evidence>
<feature type="domain" description="MULE transposase" evidence="2">
    <location>
        <begin position="285"/>
        <end position="378"/>
    </location>
</feature>
<dbReference type="PANTHER" id="PTHR35385">
    <property type="entry name" value="PROTEIN B, PUTATIVE-RELATED-RELATED"/>
    <property type="match status" value="1"/>
</dbReference>
<sequence length="398" mass="45793">MSSNNATSIHISCYTPISETYRTFDQLGEIRSRLYSPTRCQIVKGTTRTAEGQERAKAQRLNATEGPKPRTRYIDYVFKTYYSCHRSGEKRQAKTEQNNSSEGSRKLQKKSKKIECTANLVATCYKSDPNNVVLHHTGNHNHQIGGLEDLKFLPLSQVAKQLIEQRLREGFRKRDTRISIQNHFLRYSQANLNTDVEQSLGNEAQVIVHRDQMVHSTEIYNIYKKIQEAFYKKADDQKESVKLWLTELKENEGYDTFLAANFDSTFLFGFVSPWQKALLIESESVCLDVTHCTSNIDKGILYTIVTRHPWTGTGCPVAFFFTTDHSMLPVKHFLYFLRYTVHFSSLKKITIDISTAERNAINSVYPEVVIQWCIFHVARVWMGKIREYIKLGSSAANA</sequence>
<evidence type="ECO:0000256" key="1">
    <source>
        <dbReference type="SAM" id="MobiDB-lite"/>
    </source>
</evidence>
<name>A0ABP9Y221_9FUNG</name>
<accession>A0ABP9Y221</accession>
<dbReference type="EMBL" id="BAABUJ010000017">
    <property type="protein sequence ID" value="GAA5800838.1"/>
    <property type="molecule type" value="Genomic_DNA"/>
</dbReference>
<dbReference type="Pfam" id="PF10551">
    <property type="entry name" value="MULE"/>
    <property type="match status" value="1"/>
</dbReference>
<protein>
    <recommendedName>
        <fullName evidence="2">MULE transposase domain-containing protein</fullName>
    </recommendedName>
</protein>